<dbReference type="InterPro" id="IPR006665">
    <property type="entry name" value="OmpA-like"/>
</dbReference>
<feature type="compositionally biased region" description="Low complexity" evidence="2">
    <location>
        <begin position="131"/>
        <end position="140"/>
    </location>
</feature>
<evidence type="ECO:0000256" key="1">
    <source>
        <dbReference type="PROSITE-ProRule" id="PRU00473"/>
    </source>
</evidence>
<feature type="region of interest" description="Disordered" evidence="2">
    <location>
        <begin position="41"/>
        <end position="81"/>
    </location>
</feature>
<evidence type="ECO:0000313" key="4">
    <source>
        <dbReference type="EMBL" id="GLQ07619.1"/>
    </source>
</evidence>
<accession>A0ABQ5U6S6</accession>
<organism evidence="4 5">
    <name type="scientific">Sneathiella chinensis</name>
    <dbReference type="NCBI Taxonomy" id="349750"/>
    <lineage>
        <taxon>Bacteria</taxon>
        <taxon>Pseudomonadati</taxon>
        <taxon>Pseudomonadota</taxon>
        <taxon>Alphaproteobacteria</taxon>
        <taxon>Sneathiellales</taxon>
        <taxon>Sneathiellaceae</taxon>
        <taxon>Sneathiella</taxon>
    </lineage>
</organism>
<dbReference type="SUPFAM" id="SSF103088">
    <property type="entry name" value="OmpA-like"/>
    <property type="match status" value="1"/>
</dbReference>
<dbReference type="Pfam" id="PF00691">
    <property type="entry name" value="OmpA"/>
    <property type="match status" value="1"/>
</dbReference>
<sequence length="406" mass="41852">MVFEQISSSGELEKLKSGVSRLALGAVMLAVAGCSTPDWADPTDWFDGSSGDADRPQQIEQPLDEEGEYPNLGDVPEEPGTTVSIEDARTIQEGLKADRANAQYTDESLRADTAVQPTPKRKRTTPPAPAPAATTSAVGPAVTASPVPPVTAAPVQVPPVPNSAAPVTPGAVSAAPATAGQMPAAAPITSPQQAYAQTVPGTGTVVIDGNVGNVYQQQLAASAATTTTLPANTHFQPAPMQPLGASAVTVPQIVQDTYNQPMAAGYNAAVSGGAAPAYGAGVSVPGASSAKPDAVIYFDVGSSRIGSGDRQKLSAIANAQKSGGGVIRIVGHASSRTRELPLDRHLMVNLRMSQERSSAVVTSLINMGVPSEQIVVESVSDRMRVSDESMPSEEAKNRRTEIFLVR</sequence>
<evidence type="ECO:0000259" key="3">
    <source>
        <dbReference type="PROSITE" id="PS51123"/>
    </source>
</evidence>
<keyword evidence="1" id="KW-0472">Membrane</keyword>
<name>A0ABQ5U6S6_9PROT</name>
<dbReference type="PROSITE" id="PS51123">
    <property type="entry name" value="OMPA_2"/>
    <property type="match status" value="1"/>
</dbReference>
<keyword evidence="5" id="KW-1185">Reference proteome</keyword>
<dbReference type="CDD" id="cd07185">
    <property type="entry name" value="OmpA_C-like"/>
    <property type="match status" value="1"/>
</dbReference>
<gene>
    <name evidence="4" type="ORF">GCM10007924_28400</name>
</gene>
<dbReference type="PANTHER" id="PTHR30329:SF21">
    <property type="entry name" value="LIPOPROTEIN YIAD-RELATED"/>
    <property type="match status" value="1"/>
</dbReference>
<dbReference type="EMBL" id="BSNF01000008">
    <property type="protein sequence ID" value="GLQ07619.1"/>
    <property type="molecule type" value="Genomic_DNA"/>
</dbReference>
<dbReference type="Gene3D" id="3.30.1330.60">
    <property type="entry name" value="OmpA-like domain"/>
    <property type="match status" value="1"/>
</dbReference>
<feature type="region of interest" description="Disordered" evidence="2">
    <location>
        <begin position="99"/>
        <end position="140"/>
    </location>
</feature>
<evidence type="ECO:0000313" key="5">
    <source>
        <dbReference type="Proteomes" id="UP001161409"/>
    </source>
</evidence>
<feature type="domain" description="OmpA-like" evidence="3">
    <location>
        <begin position="285"/>
        <end position="406"/>
    </location>
</feature>
<reference evidence="4" key="1">
    <citation type="journal article" date="2014" name="Int. J. Syst. Evol. Microbiol.">
        <title>Complete genome of a new Firmicutes species belonging to the dominant human colonic microbiota ('Ruminococcus bicirculans') reveals two chromosomes and a selective capacity to utilize plant glucans.</title>
        <authorList>
            <consortium name="NISC Comparative Sequencing Program"/>
            <person name="Wegmann U."/>
            <person name="Louis P."/>
            <person name="Goesmann A."/>
            <person name="Henrissat B."/>
            <person name="Duncan S.H."/>
            <person name="Flint H.J."/>
        </authorList>
    </citation>
    <scope>NUCLEOTIDE SEQUENCE</scope>
    <source>
        <strain evidence="4">NBRC 103408</strain>
    </source>
</reference>
<proteinExistence type="predicted"/>
<dbReference type="InterPro" id="IPR050330">
    <property type="entry name" value="Bact_OuterMem_StrucFunc"/>
</dbReference>
<evidence type="ECO:0000256" key="2">
    <source>
        <dbReference type="SAM" id="MobiDB-lite"/>
    </source>
</evidence>
<dbReference type="Proteomes" id="UP001161409">
    <property type="component" value="Unassembled WGS sequence"/>
</dbReference>
<comment type="caution">
    <text evidence="4">The sequence shown here is derived from an EMBL/GenBank/DDBJ whole genome shotgun (WGS) entry which is preliminary data.</text>
</comment>
<dbReference type="InterPro" id="IPR036737">
    <property type="entry name" value="OmpA-like_sf"/>
</dbReference>
<reference evidence="4" key="2">
    <citation type="submission" date="2023-01" db="EMBL/GenBank/DDBJ databases">
        <title>Draft genome sequence of Sneathiella chinensis strain NBRC 103408.</title>
        <authorList>
            <person name="Sun Q."/>
            <person name="Mori K."/>
        </authorList>
    </citation>
    <scope>NUCLEOTIDE SEQUENCE</scope>
    <source>
        <strain evidence="4">NBRC 103408</strain>
    </source>
</reference>
<dbReference type="PANTHER" id="PTHR30329">
    <property type="entry name" value="STATOR ELEMENT OF FLAGELLAR MOTOR COMPLEX"/>
    <property type="match status" value="1"/>
</dbReference>
<protein>
    <submittedName>
        <fullName evidence="4">Membrane protein</fullName>
    </submittedName>
</protein>